<proteinExistence type="predicted"/>
<accession>L0I7F5</accession>
<organism evidence="1 2">
    <name type="scientific">Halovivax ruber (strain DSM 18193 / JCM 13892 / XH-70)</name>
    <dbReference type="NCBI Taxonomy" id="797302"/>
    <lineage>
        <taxon>Archaea</taxon>
        <taxon>Methanobacteriati</taxon>
        <taxon>Methanobacteriota</taxon>
        <taxon>Stenosarchaea group</taxon>
        <taxon>Halobacteria</taxon>
        <taxon>Halobacteriales</taxon>
        <taxon>Natrialbaceae</taxon>
        <taxon>Halovivax</taxon>
    </lineage>
</organism>
<evidence type="ECO:0000313" key="2">
    <source>
        <dbReference type="Proteomes" id="UP000010846"/>
    </source>
</evidence>
<name>L0I7F5_HALRX</name>
<evidence type="ECO:0008006" key="3">
    <source>
        <dbReference type="Google" id="ProtNLM"/>
    </source>
</evidence>
<protein>
    <recommendedName>
        <fullName evidence="3">Transposase</fullName>
    </recommendedName>
</protein>
<dbReference type="AlphaFoldDB" id="L0I7F5"/>
<sequence length="32" mass="3764">MQHGLTGMRDHYRHQWSIENAERQLPVTLTAS</sequence>
<evidence type="ECO:0000313" key="1">
    <source>
        <dbReference type="EMBL" id="AGB14718.1"/>
    </source>
</evidence>
<dbReference type="HOGENOM" id="CLU_3387442_0_0_2"/>
<gene>
    <name evidence="1" type="ordered locus">Halru_0066</name>
</gene>
<dbReference type="Proteomes" id="UP000010846">
    <property type="component" value="Chromosome"/>
</dbReference>
<dbReference type="KEGG" id="hru:Halru_0066"/>
<reference evidence="1" key="1">
    <citation type="submission" date="2011-09" db="EMBL/GenBank/DDBJ databases">
        <title>Complete sequence of Halovivax ruber XH-70.</title>
        <authorList>
            <consortium name="US DOE Joint Genome Institute"/>
            <person name="Lucas S."/>
            <person name="Han J."/>
            <person name="Lapidus A."/>
            <person name="Cheng J.-F."/>
            <person name="Goodwin L."/>
            <person name="Pitluck S."/>
            <person name="Peters L."/>
            <person name="Mikhailova N."/>
            <person name="Davenport K."/>
            <person name="Detter J.C."/>
            <person name="Han C."/>
            <person name="Tapia R."/>
            <person name="Land M."/>
            <person name="Hauser L."/>
            <person name="Kyrpides N."/>
            <person name="Ivanova N."/>
            <person name="Pagani I."/>
            <person name="Sproer C."/>
            <person name="Anderson I."/>
            <person name="Woyke T."/>
        </authorList>
    </citation>
    <scope>NUCLEOTIDE SEQUENCE</scope>
    <source>
        <strain evidence="1">XH-70</strain>
    </source>
</reference>
<dbReference type="EMBL" id="CP003050">
    <property type="protein sequence ID" value="AGB14718.1"/>
    <property type="molecule type" value="Genomic_DNA"/>
</dbReference>
<keyword evidence="2" id="KW-1185">Reference proteome</keyword>